<comment type="caution">
    <text evidence="2">The sequence shown here is derived from an EMBL/GenBank/DDBJ whole genome shotgun (WGS) entry which is preliminary data.</text>
</comment>
<dbReference type="Pfam" id="PF23139">
    <property type="entry name" value="OB_YrrC"/>
    <property type="match status" value="1"/>
</dbReference>
<evidence type="ECO:0000313" key="2">
    <source>
        <dbReference type="EMBL" id="GAG05858.1"/>
    </source>
</evidence>
<dbReference type="EMBL" id="BARS01026908">
    <property type="protein sequence ID" value="GAG05858.1"/>
    <property type="molecule type" value="Genomic_DNA"/>
</dbReference>
<dbReference type="InterPro" id="IPR010994">
    <property type="entry name" value="RuvA_2-like"/>
</dbReference>
<name>X0UZY9_9ZZZZ</name>
<dbReference type="InterPro" id="IPR055446">
    <property type="entry name" value="RecD2_N_OB"/>
</dbReference>
<evidence type="ECO:0000259" key="1">
    <source>
        <dbReference type="Pfam" id="PF23139"/>
    </source>
</evidence>
<reference evidence="2" key="1">
    <citation type="journal article" date="2014" name="Front. Microbiol.">
        <title>High frequency of phylogenetically diverse reductive dehalogenase-homologous genes in deep subseafloor sedimentary metagenomes.</title>
        <authorList>
            <person name="Kawai M."/>
            <person name="Futagami T."/>
            <person name="Toyoda A."/>
            <person name="Takaki Y."/>
            <person name="Nishi S."/>
            <person name="Hori S."/>
            <person name="Arai W."/>
            <person name="Tsubouchi T."/>
            <person name="Morono Y."/>
            <person name="Uchiyama I."/>
            <person name="Ito T."/>
            <person name="Fujiyama A."/>
            <person name="Inagaki F."/>
            <person name="Takami H."/>
        </authorList>
    </citation>
    <scope>NUCLEOTIDE SEQUENCE</scope>
    <source>
        <strain evidence="2">Expedition CK06-06</strain>
    </source>
</reference>
<dbReference type="Pfam" id="PF14520">
    <property type="entry name" value="HHH_5"/>
    <property type="match status" value="1"/>
</dbReference>
<dbReference type="AlphaFoldDB" id="X0UZY9"/>
<dbReference type="SUPFAM" id="SSF47781">
    <property type="entry name" value="RuvA domain 2-like"/>
    <property type="match status" value="1"/>
</dbReference>
<feature type="non-terminal residue" evidence="2">
    <location>
        <position position="163"/>
    </location>
</feature>
<proteinExistence type="predicted"/>
<organism evidence="2">
    <name type="scientific">marine sediment metagenome</name>
    <dbReference type="NCBI Taxonomy" id="412755"/>
    <lineage>
        <taxon>unclassified sequences</taxon>
        <taxon>metagenomes</taxon>
        <taxon>ecological metagenomes</taxon>
    </lineage>
</organism>
<dbReference type="Gene3D" id="1.10.150.20">
    <property type="entry name" value="5' to 3' exonuclease, C-terminal subdomain"/>
    <property type="match status" value="1"/>
</dbReference>
<protein>
    <recommendedName>
        <fullName evidence="1">ATP-dependent RecD2 DNA helicase OB-fold domain-containing protein</fullName>
    </recommendedName>
</protein>
<gene>
    <name evidence="2" type="ORF">S01H1_42328</name>
</gene>
<accession>X0UZY9</accession>
<sequence length="163" mass="17721">MPSEQISGVVDRVIFQSEETGFCVLSVKVRSGAVTVVGHASGASPGEYVNADGEWVVDKRHGKQFKAVTIRVTAPSTREGIEKYLGSGIMKGIGPHFAKKLVRAFGEKVFDVIENRPGLLLKIDGIGKARKEKIVSAWSDQKAVREIIIFLQSHGVSTARAFR</sequence>
<feature type="domain" description="ATP-dependent RecD2 DNA helicase OB-fold" evidence="1">
    <location>
        <begin position="4"/>
        <end position="75"/>
    </location>
</feature>